<dbReference type="GeneID" id="9378385"/>
<evidence type="ECO:0000313" key="3">
    <source>
        <dbReference type="Proteomes" id="UP000001861"/>
    </source>
</evidence>
<dbReference type="Proteomes" id="UP000001861">
    <property type="component" value="Unassembled WGS sequence"/>
</dbReference>
<name>D6RPT0_COPC7</name>
<evidence type="ECO:0000256" key="1">
    <source>
        <dbReference type="SAM" id="Phobius"/>
    </source>
</evidence>
<dbReference type="EMBL" id="AACS02000009">
    <property type="protein sequence ID" value="EFI27030.1"/>
    <property type="molecule type" value="Genomic_DNA"/>
</dbReference>
<reference evidence="2 3" key="1">
    <citation type="journal article" date="2010" name="Proc. Natl. Acad. Sci. U.S.A.">
        <title>Insights into evolution of multicellular fungi from the assembled chromosomes of the mushroom Coprinopsis cinerea (Coprinus cinereus).</title>
        <authorList>
            <person name="Stajich J.E."/>
            <person name="Wilke S.K."/>
            <person name="Ahren D."/>
            <person name="Au C.H."/>
            <person name="Birren B.W."/>
            <person name="Borodovsky M."/>
            <person name="Burns C."/>
            <person name="Canback B."/>
            <person name="Casselton L.A."/>
            <person name="Cheng C.K."/>
            <person name="Deng J."/>
            <person name="Dietrich F.S."/>
            <person name="Fargo D.C."/>
            <person name="Farman M.L."/>
            <person name="Gathman A.C."/>
            <person name="Goldberg J."/>
            <person name="Guigo R."/>
            <person name="Hoegger P.J."/>
            <person name="Hooker J.B."/>
            <person name="Huggins A."/>
            <person name="James T.Y."/>
            <person name="Kamada T."/>
            <person name="Kilaru S."/>
            <person name="Kodira C."/>
            <person name="Kues U."/>
            <person name="Kupfer D."/>
            <person name="Kwan H.S."/>
            <person name="Lomsadze A."/>
            <person name="Li W."/>
            <person name="Lilly W.W."/>
            <person name="Ma L.J."/>
            <person name="Mackey A.J."/>
            <person name="Manning G."/>
            <person name="Martin F."/>
            <person name="Muraguchi H."/>
            <person name="Natvig D.O."/>
            <person name="Palmerini H."/>
            <person name="Ramesh M.A."/>
            <person name="Rehmeyer C.J."/>
            <person name="Roe B.A."/>
            <person name="Shenoy N."/>
            <person name="Stanke M."/>
            <person name="Ter-Hovhannisyan V."/>
            <person name="Tunlid A."/>
            <person name="Velagapudi R."/>
            <person name="Vision T.J."/>
            <person name="Zeng Q."/>
            <person name="Zolan M.E."/>
            <person name="Pukkila P.J."/>
        </authorList>
    </citation>
    <scope>NUCLEOTIDE SEQUENCE [LARGE SCALE GENOMIC DNA]</scope>
    <source>
        <strain evidence="3">Okayama-7 / 130 / ATCC MYA-4618 / FGSC 9003</strain>
    </source>
</reference>
<keyword evidence="1" id="KW-0812">Transmembrane</keyword>
<dbReference type="RefSeq" id="XP_002910524.1">
    <property type="nucleotide sequence ID" value="XM_002910478.1"/>
</dbReference>
<protein>
    <submittedName>
        <fullName evidence="2">Uncharacterized protein</fullName>
    </submittedName>
</protein>
<evidence type="ECO:0000313" key="2">
    <source>
        <dbReference type="EMBL" id="EFI27030.1"/>
    </source>
</evidence>
<accession>D6RPT0</accession>
<keyword evidence="1" id="KW-0472">Membrane</keyword>
<feature type="transmembrane region" description="Helical" evidence="1">
    <location>
        <begin position="45"/>
        <end position="69"/>
    </location>
</feature>
<organism evidence="2 3">
    <name type="scientific">Coprinopsis cinerea (strain Okayama-7 / 130 / ATCC MYA-4618 / FGSC 9003)</name>
    <name type="common">Inky cap fungus</name>
    <name type="synonym">Hormographiella aspergillata</name>
    <dbReference type="NCBI Taxonomy" id="240176"/>
    <lineage>
        <taxon>Eukaryota</taxon>
        <taxon>Fungi</taxon>
        <taxon>Dikarya</taxon>
        <taxon>Basidiomycota</taxon>
        <taxon>Agaricomycotina</taxon>
        <taxon>Agaricomycetes</taxon>
        <taxon>Agaricomycetidae</taxon>
        <taxon>Agaricales</taxon>
        <taxon>Agaricineae</taxon>
        <taxon>Psathyrellaceae</taxon>
        <taxon>Coprinopsis</taxon>
    </lineage>
</organism>
<dbReference type="InParanoid" id="D6RPT0"/>
<keyword evidence="3" id="KW-1185">Reference proteome</keyword>
<dbReference type="KEGG" id="cci:CC1G_15163"/>
<feature type="transmembrane region" description="Helical" evidence="1">
    <location>
        <begin position="12"/>
        <end position="33"/>
    </location>
</feature>
<comment type="caution">
    <text evidence="2">The sequence shown here is derived from an EMBL/GenBank/DDBJ whole genome shotgun (WGS) entry which is preliminary data.</text>
</comment>
<keyword evidence="1" id="KW-1133">Transmembrane helix</keyword>
<dbReference type="AlphaFoldDB" id="D6RPT0"/>
<proteinExistence type="predicted"/>
<gene>
    <name evidence="2" type="ORF">CC1G_15163</name>
</gene>
<dbReference type="HOGENOM" id="CLU_2386063_0_0_1"/>
<sequence length="94" mass="10474">MDSYRGDEKLPFLIVAVFTSQSVMLVAHSCHAGRVWGMLSKPWKMIAPICTFMTLVRYIGSFIAGAFYFKVHDNATFRAQFGPLSCLSSPAPPR</sequence>
<dbReference type="VEuPathDB" id="FungiDB:CC1G_15163"/>